<dbReference type="AlphaFoldDB" id="A0A0F9D7L1"/>
<accession>A0A0F9D7L1</accession>
<gene>
    <name evidence="1" type="ORF">LCGC14_2232380</name>
</gene>
<name>A0A0F9D7L1_9ZZZZ</name>
<comment type="caution">
    <text evidence="1">The sequence shown here is derived from an EMBL/GenBank/DDBJ whole genome shotgun (WGS) entry which is preliminary data.</text>
</comment>
<sequence>MEWRDSVGWLPGGEALFNYMWRCFLTNDADTHRARQKARELEQAKLYVQRMCSKVSQGVATEEELDEYEYQLRIAEPEEWAESDQLAKDMIPHLKRKMDKLGI</sequence>
<reference evidence="1" key="1">
    <citation type="journal article" date="2015" name="Nature">
        <title>Complex archaea that bridge the gap between prokaryotes and eukaryotes.</title>
        <authorList>
            <person name="Spang A."/>
            <person name="Saw J.H."/>
            <person name="Jorgensen S.L."/>
            <person name="Zaremba-Niedzwiedzka K."/>
            <person name="Martijn J."/>
            <person name="Lind A.E."/>
            <person name="van Eijk R."/>
            <person name="Schleper C."/>
            <person name="Guy L."/>
            <person name="Ettema T.J."/>
        </authorList>
    </citation>
    <scope>NUCLEOTIDE SEQUENCE</scope>
</reference>
<organism evidence="1">
    <name type="scientific">marine sediment metagenome</name>
    <dbReference type="NCBI Taxonomy" id="412755"/>
    <lineage>
        <taxon>unclassified sequences</taxon>
        <taxon>metagenomes</taxon>
        <taxon>ecological metagenomes</taxon>
    </lineage>
</organism>
<evidence type="ECO:0000313" key="1">
    <source>
        <dbReference type="EMBL" id="KKL57738.1"/>
    </source>
</evidence>
<proteinExistence type="predicted"/>
<protein>
    <submittedName>
        <fullName evidence="1">Uncharacterized protein</fullName>
    </submittedName>
</protein>
<dbReference type="EMBL" id="LAZR01030063">
    <property type="protein sequence ID" value="KKL57738.1"/>
    <property type="molecule type" value="Genomic_DNA"/>
</dbReference>
<feature type="non-terminal residue" evidence="1">
    <location>
        <position position="1"/>
    </location>
</feature>